<evidence type="ECO:0000313" key="6">
    <source>
        <dbReference type="EMBL" id="AQT03847.1"/>
    </source>
</evidence>
<dbReference type="GO" id="GO:0006355">
    <property type="term" value="P:regulation of DNA-templated transcription"/>
    <property type="evidence" value="ECO:0007669"/>
    <property type="project" value="InterPro"/>
</dbReference>
<dbReference type="InterPro" id="IPR016032">
    <property type="entry name" value="Sig_transdc_resp-reg_C-effctor"/>
</dbReference>
<evidence type="ECO:0000256" key="1">
    <source>
        <dbReference type="ARBA" id="ARBA00023125"/>
    </source>
</evidence>
<dbReference type="PROSITE" id="PS51755">
    <property type="entry name" value="OMPR_PHOB"/>
    <property type="match status" value="1"/>
</dbReference>
<dbReference type="InterPro" id="IPR001867">
    <property type="entry name" value="OmpR/PhoB-type_DNA-bd"/>
</dbReference>
<organism evidence="6 7">
    <name type="scientific">Acetobacter persici</name>
    <dbReference type="NCBI Taxonomy" id="1076596"/>
    <lineage>
        <taxon>Bacteria</taxon>
        <taxon>Pseudomonadati</taxon>
        <taxon>Pseudomonadota</taxon>
        <taxon>Alphaproteobacteria</taxon>
        <taxon>Acetobacterales</taxon>
        <taxon>Acetobacteraceae</taxon>
        <taxon>Acetobacter</taxon>
    </lineage>
</organism>
<keyword evidence="2" id="KW-0597">Phosphoprotein</keyword>
<accession>A0A1U9LBV4</accession>
<proteinExistence type="predicted"/>
<dbReference type="Pfam" id="PF00486">
    <property type="entry name" value="Trans_reg_C"/>
    <property type="match status" value="1"/>
</dbReference>
<evidence type="ECO:0000259" key="4">
    <source>
        <dbReference type="PROSITE" id="PS50110"/>
    </source>
</evidence>
<dbReference type="InterPro" id="IPR001789">
    <property type="entry name" value="Sig_transdc_resp-reg_receiver"/>
</dbReference>
<dbReference type="Pfam" id="PF00072">
    <property type="entry name" value="Response_reg"/>
    <property type="match status" value="1"/>
</dbReference>
<dbReference type="Gene3D" id="6.10.250.690">
    <property type="match status" value="1"/>
</dbReference>
<protein>
    <submittedName>
        <fullName evidence="6">DNA-binding response regulator</fullName>
    </submittedName>
</protein>
<feature type="domain" description="OmpR/PhoB-type" evidence="5">
    <location>
        <begin position="134"/>
        <end position="231"/>
    </location>
</feature>
<dbReference type="GO" id="GO:0032993">
    <property type="term" value="C:protein-DNA complex"/>
    <property type="evidence" value="ECO:0007669"/>
    <property type="project" value="TreeGrafter"/>
</dbReference>
<evidence type="ECO:0000313" key="7">
    <source>
        <dbReference type="Proteomes" id="UP000189055"/>
    </source>
</evidence>
<dbReference type="RefSeq" id="WP_077929792.1">
    <property type="nucleotide sequence ID" value="NZ_CP014687.1"/>
</dbReference>
<dbReference type="EMBL" id="CP014687">
    <property type="protein sequence ID" value="AQT03847.1"/>
    <property type="molecule type" value="Genomic_DNA"/>
</dbReference>
<reference evidence="6 7" key="1">
    <citation type="submission" date="2016-03" db="EMBL/GenBank/DDBJ databases">
        <title>Acetic acid bacteria sequencing.</title>
        <authorList>
            <person name="Brandt J."/>
            <person name="Jakob F."/>
            <person name="Vogel R.F."/>
        </authorList>
    </citation>
    <scope>NUCLEOTIDE SEQUENCE [LARGE SCALE GENOMIC DNA]</scope>
    <source>
        <strain evidence="6 7">TMW2.1084</strain>
    </source>
</reference>
<dbReference type="InterPro" id="IPR011006">
    <property type="entry name" value="CheY-like_superfamily"/>
</dbReference>
<dbReference type="GO" id="GO:0000976">
    <property type="term" value="F:transcription cis-regulatory region binding"/>
    <property type="evidence" value="ECO:0007669"/>
    <property type="project" value="TreeGrafter"/>
</dbReference>
<feature type="modified residue" description="4-aspartylphosphate" evidence="2">
    <location>
        <position position="60"/>
    </location>
</feature>
<dbReference type="Gene3D" id="3.40.50.2300">
    <property type="match status" value="1"/>
</dbReference>
<feature type="DNA-binding region" description="OmpR/PhoB-type" evidence="3">
    <location>
        <begin position="134"/>
        <end position="231"/>
    </location>
</feature>
<evidence type="ECO:0000256" key="2">
    <source>
        <dbReference type="PROSITE-ProRule" id="PRU00169"/>
    </source>
</evidence>
<dbReference type="SMART" id="SM00862">
    <property type="entry name" value="Trans_reg_C"/>
    <property type="match status" value="1"/>
</dbReference>
<dbReference type="AlphaFoldDB" id="A0A1U9LBV4"/>
<evidence type="ECO:0000259" key="5">
    <source>
        <dbReference type="PROSITE" id="PS51755"/>
    </source>
</evidence>
<sequence>MIADHQEGVSRILLIEDDCETAAYIKSSPMFTHIDITTVADGKQGCALALEETWDCIILDRRLPGVDGLTILTTMRAANIQTPVLFLTTMDGINDRVTGLKSGGDDYLVKPFSMAELSARLEAILRRINAQHQETRLIFADVEINLLSREVRRAGLKLYIQEQELKLLEYFMRHPLMLVTREMLLQAMWDIDFPIRTNLVETHISRLRERLGRDAPPLIHTVRGQGYVLRHS</sequence>
<dbReference type="GO" id="GO:0000156">
    <property type="term" value="F:phosphorelay response regulator activity"/>
    <property type="evidence" value="ECO:0007669"/>
    <property type="project" value="TreeGrafter"/>
</dbReference>
<dbReference type="PANTHER" id="PTHR48111:SF76">
    <property type="entry name" value="TWO-COMPONENT RESPONSE REGULATOR"/>
    <property type="match status" value="1"/>
</dbReference>
<dbReference type="Proteomes" id="UP000189055">
    <property type="component" value="Chromosome"/>
</dbReference>
<keyword evidence="1 3" id="KW-0238">DNA-binding</keyword>
<dbReference type="SUPFAM" id="SSF52172">
    <property type="entry name" value="CheY-like"/>
    <property type="match status" value="1"/>
</dbReference>
<dbReference type="KEGG" id="aper:A0U91_01055"/>
<dbReference type="Gene3D" id="1.10.10.10">
    <property type="entry name" value="Winged helix-like DNA-binding domain superfamily/Winged helix DNA-binding domain"/>
    <property type="match status" value="1"/>
</dbReference>
<dbReference type="PROSITE" id="PS50110">
    <property type="entry name" value="RESPONSE_REGULATORY"/>
    <property type="match status" value="1"/>
</dbReference>
<dbReference type="SMART" id="SM00448">
    <property type="entry name" value="REC"/>
    <property type="match status" value="1"/>
</dbReference>
<dbReference type="STRING" id="1076596.A0U91_01055"/>
<dbReference type="GO" id="GO:0005829">
    <property type="term" value="C:cytosol"/>
    <property type="evidence" value="ECO:0007669"/>
    <property type="project" value="TreeGrafter"/>
</dbReference>
<dbReference type="PANTHER" id="PTHR48111">
    <property type="entry name" value="REGULATOR OF RPOS"/>
    <property type="match status" value="1"/>
</dbReference>
<gene>
    <name evidence="6" type="ORF">A0U91_01055</name>
</gene>
<dbReference type="SUPFAM" id="SSF46894">
    <property type="entry name" value="C-terminal effector domain of the bipartite response regulators"/>
    <property type="match status" value="1"/>
</dbReference>
<dbReference type="InterPro" id="IPR036388">
    <property type="entry name" value="WH-like_DNA-bd_sf"/>
</dbReference>
<name>A0A1U9LBV4_9PROT</name>
<evidence type="ECO:0000256" key="3">
    <source>
        <dbReference type="PROSITE-ProRule" id="PRU01091"/>
    </source>
</evidence>
<dbReference type="CDD" id="cd00383">
    <property type="entry name" value="trans_reg_C"/>
    <property type="match status" value="1"/>
</dbReference>
<feature type="domain" description="Response regulatory" evidence="4">
    <location>
        <begin position="11"/>
        <end position="125"/>
    </location>
</feature>
<dbReference type="InterPro" id="IPR039420">
    <property type="entry name" value="WalR-like"/>
</dbReference>